<evidence type="ECO:0000313" key="3">
    <source>
        <dbReference type="Proteomes" id="UP000219048"/>
    </source>
</evidence>
<dbReference type="GO" id="GO:0016788">
    <property type="term" value="F:hydrolase activity, acting on ester bonds"/>
    <property type="evidence" value="ECO:0007669"/>
    <property type="project" value="UniProtKB-ARBA"/>
</dbReference>
<sequence length="346" mass="40743">MKSNLIKQVLAFSAIWFFLMYLICLFLPFHYFNAEYPMWKSKMEVMESNNTFSNLIIGDSRVVAGVNPDALGSNYYNLALGGGTPMEGYYSLKQMLNSGKKVDTIIVSYAPLHFEQSEMFWDRQVKYNFYELDEIEEIFNELNTENETFWEYEGDKNFEESEKGSLMRRAYKTYFKFPTELRTELSKSFLLRGYTNYAVYNEIKNRRGCFDFGRADFSNDLNVEANRVQFVPKKVLVSSLEKMFELARENDIIVMYTSLPMNQTSYNALHSEYRNGVEQMNSYLKLKHPYVEFVNPALVFYDDTYFGDASHLNKKGRERFTFELKQLVTKKLFQVQNSLTGLEFQE</sequence>
<protein>
    <recommendedName>
        <fullName evidence="4">DUF1574 domain-containing protein</fullName>
    </recommendedName>
</protein>
<dbReference type="EMBL" id="OBEH01000005">
    <property type="protein sequence ID" value="SNZ01268.1"/>
    <property type="molecule type" value="Genomic_DNA"/>
</dbReference>
<dbReference type="SUPFAM" id="SSF52266">
    <property type="entry name" value="SGNH hydrolase"/>
    <property type="match status" value="1"/>
</dbReference>
<evidence type="ECO:0000313" key="2">
    <source>
        <dbReference type="EMBL" id="SNZ01268.1"/>
    </source>
</evidence>
<dbReference type="Proteomes" id="UP000219048">
    <property type="component" value="Unassembled WGS sequence"/>
</dbReference>
<dbReference type="InterPro" id="IPR036514">
    <property type="entry name" value="SGNH_hydro_sf"/>
</dbReference>
<keyword evidence="1" id="KW-1133">Transmembrane helix</keyword>
<evidence type="ECO:0008006" key="4">
    <source>
        <dbReference type="Google" id="ProtNLM"/>
    </source>
</evidence>
<dbReference type="Gene3D" id="3.40.50.1110">
    <property type="entry name" value="SGNH hydrolase"/>
    <property type="match status" value="1"/>
</dbReference>
<keyword evidence="3" id="KW-1185">Reference proteome</keyword>
<proteinExistence type="predicted"/>
<feature type="transmembrane region" description="Helical" evidence="1">
    <location>
        <begin position="9"/>
        <end position="32"/>
    </location>
</feature>
<name>A0A285MVX9_9FLAO</name>
<dbReference type="AlphaFoldDB" id="A0A285MVX9"/>
<accession>A0A285MVX9</accession>
<gene>
    <name evidence="2" type="ORF">SAMN06265377_3105</name>
</gene>
<keyword evidence="1" id="KW-0812">Transmembrane</keyword>
<organism evidence="2 3">
    <name type="scientific">Flagellimonas pacifica</name>
    <dbReference type="NCBI Taxonomy" id="1247520"/>
    <lineage>
        <taxon>Bacteria</taxon>
        <taxon>Pseudomonadati</taxon>
        <taxon>Bacteroidota</taxon>
        <taxon>Flavobacteriia</taxon>
        <taxon>Flavobacteriales</taxon>
        <taxon>Flavobacteriaceae</taxon>
        <taxon>Flagellimonas</taxon>
    </lineage>
</organism>
<keyword evidence="1" id="KW-0472">Membrane</keyword>
<evidence type="ECO:0000256" key="1">
    <source>
        <dbReference type="SAM" id="Phobius"/>
    </source>
</evidence>
<reference evidence="3" key="1">
    <citation type="submission" date="2017-09" db="EMBL/GenBank/DDBJ databases">
        <authorList>
            <person name="Varghese N."/>
            <person name="Submissions S."/>
        </authorList>
    </citation>
    <scope>NUCLEOTIDE SEQUENCE [LARGE SCALE GENOMIC DNA]</scope>
    <source>
        <strain evidence="3">DSM 25885</strain>
    </source>
</reference>